<dbReference type="Proteomes" id="UP000218334">
    <property type="component" value="Unassembled WGS sequence"/>
</dbReference>
<dbReference type="EMBL" id="KZ293465">
    <property type="protein sequence ID" value="PBK62602.1"/>
    <property type="molecule type" value="Genomic_DNA"/>
</dbReference>
<dbReference type="AlphaFoldDB" id="A0A2H3B6E6"/>
<name>A0A2H3B6E6_9AGAR</name>
<evidence type="ECO:0000313" key="2">
    <source>
        <dbReference type="Proteomes" id="UP000218334"/>
    </source>
</evidence>
<sequence>MDEDDNLGPRLVKRWRRKGTKFCSVACGEIVESVYYRIEHMALRKKSRTYAFSMSQLALVYQTDYDQEIPPWGGSVEELLGCCLGSISRNIVPALITFITVRETITMCSIGIMQIKIFITARLESSFEMHLMDEAQDIYTALQHRIGGIRRSAGGHYRIYCIIVHLIANGSPCNVAKIYNRYGRLLGALHYSTPSAADLSSASARNRAVQNQLFQTGFEIDSQNKCSGVPDIGTKTDGSGKGSGHAYIFGSIDAEIHV</sequence>
<evidence type="ECO:0000313" key="1">
    <source>
        <dbReference type="EMBL" id="PBK62602.1"/>
    </source>
</evidence>
<reference evidence="2" key="1">
    <citation type="journal article" date="2017" name="Nat. Ecol. Evol.">
        <title>Genome expansion and lineage-specific genetic innovations in the forest pathogenic fungi Armillaria.</title>
        <authorList>
            <person name="Sipos G."/>
            <person name="Prasanna A.N."/>
            <person name="Walter M.C."/>
            <person name="O'Connor E."/>
            <person name="Balint B."/>
            <person name="Krizsan K."/>
            <person name="Kiss B."/>
            <person name="Hess J."/>
            <person name="Varga T."/>
            <person name="Slot J."/>
            <person name="Riley R."/>
            <person name="Boka B."/>
            <person name="Rigling D."/>
            <person name="Barry K."/>
            <person name="Lee J."/>
            <person name="Mihaltcheva S."/>
            <person name="LaButti K."/>
            <person name="Lipzen A."/>
            <person name="Waldron R."/>
            <person name="Moloney N.M."/>
            <person name="Sperisen C."/>
            <person name="Kredics L."/>
            <person name="Vagvoelgyi C."/>
            <person name="Patrignani A."/>
            <person name="Fitzpatrick D."/>
            <person name="Nagy I."/>
            <person name="Doyle S."/>
            <person name="Anderson J.B."/>
            <person name="Grigoriev I.V."/>
            <person name="Gueldener U."/>
            <person name="Muensterkoetter M."/>
            <person name="Nagy L.G."/>
        </authorList>
    </citation>
    <scope>NUCLEOTIDE SEQUENCE [LARGE SCALE GENOMIC DNA]</scope>
    <source>
        <strain evidence="2">28-4</strain>
    </source>
</reference>
<protein>
    <submittedName>
        <fullName evidence="1">Uncharacterized protein</fullName>
    </submittedName>
</protein>
<proteinExistence type="predicted"/>
<accession>A0A2H3B6E6</accession>
<organism evidence="1 2">
    <name type="scientific">Armillaria solidipes</name>
    <dbReference type="NCBI Taxonomy" id="1076256"/>
    <lineage>
        <taxon>Eukaryota</taxon>
        <taxon>Fungi</taxon>
        <taxon>Dikarya</taxon>
        <taxon>Basidiomycota</taxon>
        <taxon>Agaricomycotina</taxon>
        <taxon>Agaricomycetes</taxon>
        <taxon>Agaricomycetidae</taxon>
        <taxon>Agaricales</taxon>
        <taxon>Marasmiineae</taxon>
        <taxon>Physalacriaceae</taxon>
        <taxon>Armillaria</taxon>
    </lineage>
</organism>
<keyword evidence="2" id="KW-1185">Reference proteome</keyword>
<gene>
    <name evidence="1" type="ORF">ARMSODRAFT_980643</name>
</gene>